<name>A0ABD5NIE5_9EURY</name>
<evidence type="ECO:0000313" key="1">
    <source>
        <dbReference type="EMBL" id="MFC3956812.1"/>
    </source>
</evidence>
<dbReference type="EMBL" id="JBHSAQ010000001">
    <property type="protein sequence ID" value="MFC3956812.1"/>
    <property type="molecule type" value="Genomic_DNA"/>
</dbReference>
<dbReference type="PROSITE" id="PS51257">
    <property type="entry name" value="PROKAR_LIPOPROTEIN"/>
    <property type="match status" value="1"/>
</dbReference>
<reference evidence="1 2" key="1">
    <citation type="journal article" date="2019" name="Int. J. Syst. Evol. Microbiol.">
        <title>The Global Catalogue of Microorganisms (GCM) 10K type strain sequencing project: providing services to taxonomists for standard genome sequencing and annotation.</title>
        <authorList>
            <consortium name="The Broad Institute Genomics Platform"/>
            <consortium name="The Broad Institute Genome Sequencing Center for Infectious Disease"/>
            <person name="Wu L."/>
            <person name="Ma J."/>
        </authorList>
    </citation>
    <scope>NUCLEOTIDE SEQUENCE [LARGE SCALE GENOMIC DNA]</scope>
    <source>
        <strain evidence="1 2">IBRC-M 10256</strain>
    </source>
</reference>
<organism evidence="1 2">
    <name type="scientific">Halovivax cerinus</name>
    <dbReference type="NCBI Taxonomy" id="1487865"/>
    <lineage>
        <taxon>Archaea</taxon>
        <taxon>Methanobacteriati</taxon>
        <taxon>Methanobacteriota</taxon>
        <taxon>Stenosarchaea group</taxon>
        <taxon>Halobacteria</taxon>
        <taxon>Halobacteriales</taxon>
        <taxon>Natrialbaceae</taxon>
        <taxon>Halovivax</taxon>
    </lineage>
</organism>
<dbReference type="GeneID" id="73905027"/>
<dbReference type="Proteomes" id="UP001595846">
    <property type="component" value="Unassembled WGS sequence"/>
</dbReference>
<gene>
    <name evidence="1" type="ORF">ACFOUR_00300</name>
</gene>
<sequence>MPSRRRVLGTVAAGLCATLAGCIDAAGVLQMDEATTDEILDPATVRVGPGDTDRRKLLAGIIENGSATVSGERPPLGVDQPVTYDGTVYELARSDTAQRTRTDYRVILEFDPDATDGTERSFADLPSVDAERIEPLLADRTSGDDAVGADLSYTEAERADSDLVPDPDFDVLVVDGDRIGVTVEPVETTLTTYEYTLVDELGSEGRYADELAADHRFDLAGLSGAEQDVVEEAIDEGGYYADSTDDDAFEGVARTFFDNEPFASDDDRAHWIATYEGTTYVAMVDPIRWRDLRRDVPTAE</sequence>
<dbReference type="RefSeq" id="WP_256532248.1">
    <property type="nucleotide sequence ID" value="NZ_CP101824.1"/>
</dbReference>
<protein>
    <submittedName>
        <fullName evidence="1">Uncharacterized protein</fullName>
    </submittedName>
</protein>
<comment type="caution">
    <text evidence="1">The sequence shown here is derived from an EMBL/GenBank/DDBJ whole genome shotgun (WGS) entry which is preliminary data.</text>
</comment>
<proteinExistence type="predicted"/>
<evidence type="ECO:0000313" key="2">
    <source>
        <dbReference type="Proteomes" id="UP001595846"/>
    </source>
</evidence>
<keyword evidence="2" id="KW-1185">Reference proteome</keyword>
<dbReference type="AlphaFoldDB" id="A0ABD5NIE5"/>
<accession>A0ABD5NIE5</accession>